<protein>
    <submittedName>
        <fullName evidence="1">Uncharacterized protein</fullName>
    </submittedName>
</protein>
<sequence>MRFHLIDKLLSYSKWKEALALKNVTYGNPEFINDSHYMDDTLFLESIFQCAAWLIVISSDQKLRPTIVTAEGYQIFEQVCPGEQLKIKVDIQDYNEEYATIRGDVYKKDKLCASLKNAILKLVDTSDLEDPELTKKYIEYLTQIKGDVGI</sequence>
<dbReference type="OrthoDB" id="9787658at2"/>
<dbReference type="InterPro" id="IPR029069">
    <property type="entry name" value="HotDog_dom_sf"/>
</dbReference>
<dbReference type="SUPFAM" id="SSF54637">
    <property type="entry name" value="Thioesterase/thiol ester dehydrase-isomerase"/>
    <property type="match status" value="1"/>
</dbReference>
<keyword evidence="2" id="KW-1185">Reference proteome</keyword>
<evidence type="ECO:0000313" key="1">
    <source>
        <dbReference type="EMBL" id="RKD31127.1"/>
    </source>
</evidence>
<proteinExistence type="predicted"/>
<organism evidence="1 2">
    <name type="scientific">Lacrimispora algidixylanolytica</name>
    <dbReference type="NCBI Taxonomy" id="94868"/>
    <lineage>
        <taxon>Bacteria</taxon>
        <taxon>Bacillati</taxon>
        <taxon>Bacillota</taxon>
        <taxon>Clostridia</taxon>
        <taxon>Lachnospirales</taxon>
        <taxon>Lachnospiraceae</taxon>
        <taxon>Lacrimispora</taxon>
    </lineage>
</organism>
<gene>
    <name evidence="1" type="ORF">BET01_04535</name>
</gene>
<name>A0A419T0Y5_9FIRM</name>
<dbReference type="Gene3D" id="3.10.129.10">
    <property type="entry name" value="Hotdog Thioesterase"/>
    <property type="match status" value="1"/>
</dbReference>
<accession>A0A419T0Y5</accession>
<dbReference type="EMBL" id="MCIA01000023">
    <property type="protein sequence ID" value="RKD31127.1"/>
    <property type="molecule type" value="Genomic_DNA"/>
</dbReference>
<dbReference type="AlphaFoldDB" id="A0A419T0Y5"/>
<dbReference type="RefSeq" id="WP_120197346.1">
    <property type="nucleotide sequence ID" value="NZ_MCIA01000023.1"/>
</dbReference>
<dbReference type="Proteomes" id="UP000284277">
    <property type="component" value="Unassembled WGS sequence"/>
</dbReference>
<reference evidence="1 2" key="1">
    <citation type="submission" date="2016-08" db="EMBL/GenBank/DDBJ databases">
        <title>A new outlook on sporulation: Clostridium algidixylanolyticum.</title>
        <authorList>
            <person name="Poppleton D.I."/>
            <person name="Gribaldo S."/>
        </authorList>
    </citation>
    <scope>NUCLEOTIDE SEQUENCE [LARGE SCALE GENOMIC DNA]</scope>
    <source>
        <strain evidence="1 2">SPL73</strain>
    </source>
</reference>
<comment type="caution">
    <text evidence="1">The sequence shown here is derived from an EMBL/GenBank/DDBJ whole genome shotgun (WGS) entry which is preliminary data.</text>
</comment>
<evidence type="ECO:0000313" key="2">
    <source>
        <dbReference type="Proteomes" id="UP000284277"/>
    </source>
</evidence>